<dbReference type="InterPro" id="IPR032828">
    <property type="entry name" value="PolyA_RNA-bd"/>
</dbReference>
<keyword evidence="4 11" id="KW-0808">Transferase</keyword>
<dbReference type="InterPro" id="IPR002646">
    <property type="entry name" value="PolA_pol_head_dom"/>
</dbReference>
<dbReference type="InterPro" id="IPR006674">
    <property type="entry name" value="HD_domain"/>
</dbReference>
<dbReference type="InterPro" id="IPR006675">
    <property type="entry name" value="HDIG_dom"/>
</dbReference>
<keyword evidence="9" id="KW-0460">Magnesium</keyword>
<dbReference type="InterPro" id="IPR043519">
    <property type="entry name" value="NT_sf"/>
</dbReference>
<dbReference type="Gene3D" id="3.30.460.10">
    <property type="entry name" value="Beta Polymerase, domain 2"/>
    <property type="match status" value="1"/>
</dbReference>
<evidence type="ECO:0000259" key="12">
    <source>
        <dbReference type="PROSITE" id="PS51831"/>
    </source>
</evidence>
<proteinExistence type="inferred from homology"/>
<dbReference type="Gene3D" id="1.10.3090.10">
    <property type="entry name" value="cca-adding enzyme, domain 2"/>
    <property type="match status" value="1"/>
</dbReference>
<keyword evidence="7" id="KW-0479">Metal-binding</keyword>
<evidence type="ECO:0000256" key="11">
    <source>
        <dbReference type="RuleBase" id="RU003953"/>
    </source>
</evidence>
<dbReference type="SUPFAM" id="SSF81891">
    <property type="entry name" value="Poly A polymerase C-terminal region-like"/>
    <property type="match status" value="1"/>
</dbReference>
<accession>A0ABT2ETS1</accession>
<dbReference type="Pfam" id="PF12627">
    <property type="entry name" value="PolyA_pol_RNAbd"/>
    <property type="match status" value="1"/>
</dbReference>
<comment type="caution">
    <text evidence="13">The sequence shown here is derived from an EMBL/GenBank/DDBJ whole genome shotgun (WGS) entry which is preliminary data.</text>
</comment>
<evidence type="ECO:0000313" key="13">
    <source>
        <dbReference type="EMBL" id="MCS3921255.1"/>
    </source>
</evidence>
<dbReference type="PANTHER" id="PTHR47545">
    <property type="entry name" value="MULTIFUNCTIONAL CCA PROTEIN"/>
    <property type="match status" value="1"/>
</dbReference>
<evidence type="ECO:0000313" key="14">
    <source>
        <dbReference type="Proteomes" id="UP001204798"/>
    </source>
</evidence>
<dbReference type="CDD" id="cd05398">
    <property type="entry name" value="NT_ClassII-CCAase"/>
    <property type="match status" value="1"/>
</dbReference>
<gene>
    <name evidence="13" type="ORF">M2350_003704</name>
</gene>
<evidence type="ECO:0000256" key="6">
    <source>
        <dbReference type="ARBA" id="ARBA00022695"/>
    </source>
</evidence>
<keyword evidence="8" id="KW-0547">Nucleotide-binding</keyword>
<comment type="similarity">
    <text evidence="2 11">Belongs to the tRNA nucleotidyltransferase/poly(A) polymerase family.</text>
</comment>
<protein>
    <submittedName>
        <fullName evidence="13">Nucleotidyltransferase with HDIG domain</fullName>
    </submittedName>
</protein>
<dbReference type="CDD" id="cd00077">
    <property type="entry name" value="HDc"/>
    <property type="match status" value="1"/>
</dbReference>
<keyword evidence="3" id="KW-0820">tRNA-binding</keyword>
<name>A0ABT2ETS1_9BACT</name>
<evidence type="ECO:0000256" key="1">
    <source>
        <dbReference type="ARBA" id="ARBA00001946"/>
    </source>
</evidence>
<evidence type="ECO:0000256" key="2">
    <source>
        <dbReference type="ARBA" id="ARBA00007265"/>
    </source>
</evidence>
<feature type="domain" description="HD" evidence="12">
    <location>
        <begin position="255"/>
        <end position="408"/>
    </location>
</feature>
<dbReference type="InterPro" id="IPR050124">
    <property type="entry name" value="tRNA_CCA-adding_enzyme"/>
</dbReference>
<reference evidence="13 14" key="1">
    <citation type="submission" date="2022-08" db="EMBL/GenBank/DDBJ databases">
        <title>Bacterial and archaeal communities from various locations to study Microbial Dark Matter (Phase II).</title>
        <authorList>
            <person name="Stepanauskas R."/>
        </authorList>
    </citation>
    <scope>NUCLEOTIDE SEQUENCE [LARGE SCALE GENOMIC DNA]</scope>
    <source>
        <strain evidence="13 14">PD1</strain>
    </source>
</reference>
<dbReference type="Proteomes" id="UP001204798">
    <property type="component" value="Unassembled WGS sequence"/>
</dbReference>
<evidence type="ECO:0000256" key="5">
    <source>
        <dbReference type="ARBA" id="ARBA00022694"/>
    </source>
</evidence>
<keyword evidence="6" id="KW-0548">Nucleotidyltransferase</keyword>
<evidence type="ECO:0000256" key="7">
    <source>
        <dbReference type="ARBA" id="ARBA00022723"/>
    </source>
</evidence>
<dbReference type="EMBL" id="JANUCP010000012">
    <property type="protein sequence ID" value="MCS3921255.1"/>
    <property type="molecule type" value="Genomic_DNA"/>
</dbReference>
<dbReference type="PANTHER" id="PTHR47545:SF2">
    <property type="entry name" value="CC-ADDING TRNA NUCLEOTIDYLTRANSFERASE"/>
    <property type="match status" value="1"/>
</dbReference>
<evidence type="ECO:0000256" key="8">
    <source>
        <dbReference type="ARBA" id="ARBA00022741"/>
    </source>
</evidence>
<evidence type="ECO:0000256" key="3">
    <source>
        <dbReference type="ARBA" id="ARBA00022555"/>
    </source>
</evidence>
<keyword evidence="14" id="KW-1185">Reference proteome</keyword>
<dbReference type="NCBIfam" id="TIGR00277">
    <property type="entry name" value="HDIG"/>
    <property type="match status" value="1"/>
</dbReference>
<evidence type="ECO:0000256" key="9">
    <source>
        <dbReference type="ARBA" id="ARBA00022842"/>
    </source>
</evidence>
<evidence type="ECO:0000256" key="10">
    <source>
        <dbReference type="ARBA" id="ARBA00022884"/>
    </source>
</evidence>
<dbReference type="SUPFAM" id="SSF81301">
    <property type="entry name" value="Nucleotidyltransferase"/>
    <property type="match status" value="1"/>
</dbReference>
<sequence>MMETQATIPLERLPEALVTMIRVAVGVAQAHRCPLYLVGGFVRDFLLGRESFDLDFAVGAEPLSFASEVAERLGARFVPLHIDPPTGRIVRWDDECPDATADFTEFRGDLREDASHRDFTCNALFVDAIELVQKGTAPVLDPIGGMHHLEARLLILPNKRVLQEDPVRILRAFRLAATLEFQIPPETKTALTLSAPLLLNAAPERVTMEFAWTLQTSSAHEQLLSMDETGVLTILLPELPKLKEIPAAGYHHLDGFNHTIEAVRMVEKVMRCETEDEELNNLLAKVKEVFNLRFGYKRYGSWVLKFATLLHDIAKPQTMTVDEEGDLHFYGHEKVGAEMAEQICERFKTSRRERETVVALVRSHMRPVGLAGARHLTDRALRRFWRDLGETVGIYCVALSAADLMATRGPEMTQEQRERHYFVLRKLMETYFALQEAKERVRLITGDEIMERYQIPPSPLVGKALRFVEDAFLEGRIKTKDEAWSLLDEAMKEWLKLVRGA</sequence>
<comment type="cofactor">
    <cofactor evidence="1">
        <name>Mg(2+)</name>
        <dbReference type="ChEBI" id="CHEBI:18420"/>
    </cofactor>
</comment>
<evidence type="ECO:0000256" key="4">
    <source>
        <dbReference type="ARBA" id="ARBA00022679"/>
    </source>
</evidence>
<dbReference type="Pfam" id="PF01743">
    <property type="entry name" value="PolyA_pol"/>
    <property type="match status" value="1"/>
</dbReference>
<dbReference type="InterPro" id="IPR003607">
    <property type="entry name" value="HD/PDEase_dom"/>
</dbReference>
<keyword evidence="10 11" id="KW-0694">RNA-binding</keyword>
<dbReference type="PROSITE" id="PS51831">
    <property type="entry name" value="HD"/>
    <property type="match status" value="1"/>
</dbReference>
<organism evidence="13 14">
    <name type="scientific">Candidatus Fervidibacter sacchari</name>
    <dbReference type="NCBI Taxonomy" id="1448929"/>
    <lineage>
        <taxon>Bacteria</taxon>
        <taxon>Candidatus Fervidibacterota</taxon>
        <taxon>Candidatus Fervidibacter</taxon>
    </lineage>
</organism>
<dbReference type="Pfam" id="PF01966">
    <property type="entry name" value="HD"/>
    <property type="match status" value="1"/>
</dbReference>
<keyword evidence="5" id="KW-0819">tRNA processing</keyword>